<dbReference type="Gene3D" id="3.40.50.10810">
    <property type="entry name" value="Tandem AAA-ATPase domain"/>
    <property type="match status" value="1"/>
</dbReference>
<keyword evidence="2" id="KW-0067">ATP-binding</keyword>
<keyword evidence="5" id="KW-0418">Kinase</keyword>
<dbReference type="SUPFAM" id="SSF52540">
    <property type="entry name" value="P-loop containing nucleoside triphosphate hydrolases"/>
    <property type="match status" value="2"/>
</dbReference>
<keyword evidence="5" id="KW-0808">Transferase</keyword>
<dbReference type="InterPro" id="IPR014001">
    <property type="entry name" value="Helicase_ATP-bd"/>
</dbReference>
<dbReference type="Gene3D" id="3.40.50.300">
    <property type="entry name" value="P-loop containing nucleotide triphosphate hydrolases"/>
    <property type="match status" value="1"/>
</dbReference>
<keyword evidence="6" id="KW-1185">Reference proteome</keyword>
<dbReference type="GO" id="GO:0004674">
    <property type="term" value="F:protein serine/threonine kinase activity"/>
    <property type="evidence" value="ECO:0007669"/>
    <property type="project" value="UniProtKB-KW"/>
</dbReference>
<evidence type="ECO:0000259" key="3">
    <source>
        <dbReference type="PROSITE" id="PS51192"/>
    </source>
</evidence>
<evidence type="ECO:0000313" key="6">
    <source>
        <dbReference type="Proteomes" id="UP000030351"/>
    </source>
</evidence>
<organism evidence="5 6">
    <name type="scientific">Erwinia typographi</name>
    <dbReference type="NCBI Taxonomy" id="371042"/>
    <lineage>
        <taxon>Bacteria</taxon>
        <taxon>Pseudomonadati</taxon>
        <taxon>Pseudomonadota</taxon>
        <taxon>Gammaproteobacteria</taxon>
        <taxon>Enterobacterales</taxon>
        <taxon>Erwiniaceae</taxon>
        <taxon>Erwinia</taxon>
    </lineage>
</organism>
<dbReference type="CDD" id="cd18012">
    <property type="entry name" value="DEXQc_arch_SWI2_SNF2"/>
    <property type="match status" value="1"/>
</dbReference>
<gene>
    <name evidence="5" type="ORF">NG99_16885</name>
</gene>
<dbReference type="InterPro" id="IPR000330">
    <property type="entry name" value="SNF2_N"/>
</dbReference>
<keyword evidence="2" id="KW-0547">Nucleotide-binding</keyword>
<dbReference type="SMART" id="SM00487">
    <property type="entry name" value="DEXDc"/>
    <property type="match status" value="1"/>
</dbReference>
<dbReference type="SMART" id="SM00490">
    <property type="entry name" value="HELICc"/>
    <property type="match status" value="1"/>
</dbReference>
<comment type="caution">
    <text evidence="5">The sequence shown here is derived from an EMBL/GenBank/DDBJ whole genome shotgun (WGS) entry which is preliminary data.</text>
</comment>
<dbReference type="InterPro" id="IPR049730">
    <property type="entry name" value="SNF2/RAD54-like_C"/>
</dbReference>
<proteinExistence type="predicted"/>
<keyword evidence="5" id="KW-0723">Serine/threonine-protein kinase</keyword>
<keyword evidence="1" id="KW-0378">Hydrolase</keyword>
<dbReference type="GO" id="GO:0004386">
    <property type="term" value="F:helicase activity"/>
    <property type="evidence" value="ECO:0007669"/>
    <property type="project" value="UniProtKB-KW"/>
</dbReference>
<dbReference type="InterPro" id="IPR001650">
    <property type="entry name" value="Helicase_C-like"/>
</dbReference>
<dbReference type="InterPro" id="IPR027417">
    <property type="entry name" value="P-loop_NTPase"/>
</dbReference>
<dbReference type="Pfam" id="PF00271">
    <property type="entry name" value="Helicase_C"/>
    <property type="match status" value="1"/>
</dbReference>
<dbReference type="eggNOG" id="COG0553">
    <property type="taxonomic scope" value="Bacteria"/>
</dbReference>
<keyword evidence="2" id="KW-0347">Helicase</keyword>
<dbReference type="InterPro" id="IPR038718">
    <property type="entry name" value="SNF2-like_sf"/>
</dbReference>
<accession>A0A0A3Z0J7</accession>
<sequence>MSPEAESLRSLPLHLAAILCLLALQDDLAKTALLDGLHQLEISPVSTRSMNAADMAEALRMLTARGWLRTVDNRWHLTTGHENAVYLYMVTHPSVWGGSGQPGDHSRLRNTLRSEKARLWYALLAGDSGALSLHLPEVMTHPGYAPRTHPAFLLLADGDGRLAFSLLEPGIQTTLLASFLDDACRRLSDCTALYQYACAFSDAQGTTPSALREPLALQAIWRDDRDRLERIVGEGELPPAVTGWAALCQGDREAALEAYRLLVSQYRRATRKRRLLLPPLPAMMTALTLLAGHQPEYTPTLRELAQYAVREGGGSGWVLLQGLLHECEGHPPQGVPPELAASPLTGMSGVFQALLRHWRSDTAESPRAQQRLEIFRTQLNERGYRRLEQDIGELLHQQYQQTAPVFRPDQRPLSTLYRRREAWEYALDALSQLTPQESAGTARLAWFLTLHRHELSLEPREQKYSRGAWTKGRAVSLRRLHESADALPWLLAQDRQAVRHIHHAPSYSFYGHGDTLILDAQAALPALAGHPAVFWQEAPDVRIDIEPGQVTLDIAEEGSHLALTLSPAAVSDTRELVWEKETPVRLVVYPVTDEHRRIAGIIGKGLRIPVAARERVLQSVSSIAPLLPVRANLPELMAHIPHVPADEKLYAHLLPLGEGLRLQLLVRPLPDGTAFTPGRGSDIVSGEQDGQPVQTRRDLSSEQARLQQVLTACPVLDTSSEDSTEWQLAGTQEALEALTQLRAVDPALLECVWPEGERLRLGGRRDMQALTLSVRRQGEWFALSGELALDDGRVLQLRQVLALLQESHGRFIRLGEQEWLALDNQLRQRLQQLALLAGDVDSESLTLNALTLPFLKTLADEAGQSDGDADWRRQLRALKIREQHQPVVPSTLKAELRDYQQEGFCWLSRLAKWGVGACLADDMGLGKTLQTLALLTERATGGPQLVVAPTSVTYNWLSEAARFAPTLRIHDYRRRRDLPATGDFDVVVVSYGLLLQDAQAFAAQPWHSVVLDEAQAIKNVQTQRARAVMMLKADFRLALSGTPVENHLAELWSLFRFLNPGLLGGLKSFNQRFVAPAEQGDRLAAATLKQLIKPFILRRTKSQVLDELPPRTDILHTIPLSDEERHWYEALRQQAVERLEQGGDDISPLQVLTEITRLRRFCCHPSLVLDDIPLAGSKLTACLDIIGELRENHHKALVFSQYVDHLTLLRSALDEQGIPYQYLDGSTPPAGRKKRVAAFQAGEGDLFLISLKAGGTGLNLTAADYVIHLDPWWNPAVEDQASDRAHRMGQTRPVTVYRLVMEGTIEEQIVALHGRKRQMAEALLEGSDGVGRMDTQALLAILREQQK</sequence>
<evidence type="ECO:0000256" key="2">
    <source>
        <dbReference type="ARBA" id="ARBA00022806"/>
    </source>
</evidence>
<dbReference type="GO" id="GO:0005524">
    <property type="term" value="F:ATP binding"/>
    <property type="evidence" value="ECO:0007669"/>
    <property type="project" value="InterPro"/>
</dbReference>
<name>A0A0A3Z0J7_9GAMM</name>
<protein>
    <submittedName>
        <fullName evidence="5">Serine/threonine protein kinase</fullName>
    </submittedName>
</protein>
<feature type="domain" description="Helicase ATP-binding" evidence="3">
    <location>
        <begin position="908"/>
        <end position="1061"/>
    </location>
</feature>
<feature type="domain" description="Helicase C-terminal" evidence="4">
    <location>
        <begin position="1178"/>
        <end position="1338"/>
    </location>
</feature>
<evidence type="ECO:0000256" key="1">
    <source>
        <dbReference type="ARBA" id="ARBA00022801"/>
    </source>
</evidence>
<dbReference type="GO" id="GO:0016787">
    <property type="term" value="F:hydrolase activity"/>
    <property type="evidence" value="ECO:0007669"/>
    <property type="project" value="UniProtKB-KW"/>
</dbReference>
<dbReference type="PROSITE" id="PS51194">
    <property type="entry name" value="HELICASE_CTER"/>
    <property type="match status" value="1"/>
</dbReference>
<evidence type="ECO:0000259" key="4">
    <source>
        <dbReference type="PROSITE" id="PS51194"/>
    </source>
</evidence>
<dbReference type="PANTHER" id="PTHR10799">
    <property type="entry name" value="SNF2/RAD54 HELICASE FAMILY"/>
    <property type="match status" value="1"/>
</dbReference>
<dbReference type="EMBL" id="JRUQ01000047">
    <property type="protein sequence ID" value="KGT91289.1"/>
    <property type="molecule type" value="Genomic_DNA"/>
</dbReference>
<evidence type="ECO:0000313" key="5">
    <source>
        <dbReference type="EMBL" id="KGT91289.1"/>
    </source>
</evidence>
<dbReference type="PROSITE" id="PS51192">
    <property type="entry name" value="HELICASE_ATP_BIND_1"/>
    <property type="match status" value="1"/>
</dbReference>
<dbReference type="Pfam" id="PF00176">
    <property type="entry name" value="SNF2-rel_dom"/>
    <property type="match status" value="1"/>
</dbReference>
<dbReference type="CDD" id="cd18793">
    <property type="entry name" value="SF2_C_SNF"/>
    <property type="match status" value="1"/>
</dbReference>
<reference evidence="5 6" key="1">
    <citation type="submission" date="2014-10" db="EMBL/GenBank/DDBJ databases">
        <title>Genome sequence of Erwinia typographi M043b.</title>
        <authorList>
            <person name="Chan K.-G."/>
            <person name="Tan W.-S."/>
        </authorList>
    </citation>
    <scope>NUCLEOTIDE SEQUENCE [LARGE SCALE GENOMIC DNA]</scope>
    <source>
        <strain evidence="5 6">M043b</strain>
    </source>
</reference>
<dbReference type="STRING" id="371042.NG99_16885"/>
<dbReference type="Proteomes" id="UP000030351">
    <property type="component" value="Unassembled WGS sequence"/>
</dbReference>